<dbReference type="RefSeq" id="WP_330823783.1">
    <property type="nucleotide sequence ID" value="NZ_JAZBJP010000039.1"/>
</dbReference>
<organism evidence="2 3">
    <name type="scientific">Streptomyces bugieae</name>
    <dbReference type="NCBI Taxonomy" id="3098223"/>
    <lineage>
        <taxon>Bacteria</taxon>
        <taxon>Bacillati</taxon>
        <taxon>Actinomycetota</taxon>
        <taxon>Actinomycetes</taxon>
        <taxon>Kitasatosporales</taxon>
        <taxon>Streptomycetaceae</taxon>
        <taxon>Streptomyces</taxon>
    </lineage>
</organism>
<dbReference type="Proteomes" id="UP001307760">
    <property type="component" value="Unassembled WGS sequence"/>
</dbReference>
<evidence type="ECO:0000313" key="3">
    <source>
        <dbReference type="Proteomes" id="UP001307760"/>
    </source>
</evidence>
<evidence type="ECO:0000313" key="2">
    <source>
        <dbReference type="EMBL" id="MEE4424468.1"/>
    </source>
</evidence>
<accession>A0ABU7P043</accession>
<reference evidence="2 3" key="1">
    <citation type="submission" date="2023-12" db="EMBL/GenBank/DDBJ databases">
        <title>30 novel species of actinomycetes from the DSMZ collection.</title>
        <authorList>
            <person name="Nouioui I."/>
        </authorList>
    </citation>
    <scope>NUCLEOTIDE SEQUENCE [LARGE SCALE GENOMIC DNA]</scope>
    <source>
        <strain evidence="2 3">DSM 41528</strain>
    </source>
</reference>
<dbReference type="Pfam" id="PF04149">
    <property type="entry name" value="DUF397"/>
    <property type="match status" value="1"/>
</dbReference>
<gene>
    <name evidence="2" type="ORF">V2J85_34880</name>
</gene>
<name>A0ABU7P043_9ACTN</name>
<dbReference type="InterPro" id="IPR007278">
    <property type="entry name" value="DUF397"/>
</dbReference>
<proteinExistence type="predicted"/>
<comment type="caution">
    <text evidence="2">The sequence shown here is derived from an EMBL/GenBank/DDBJ whole genome shotgun (WGS) entry which is preliminary data.</text>
</comment>
<feature type="domain" description="DUF397" evidence="1">
    <location>
        <begin position="6"/>
        <end position="49"/>
    </location>
</feature>
<keyword evidence="3" id="KW-1185">Reference proteome</keyword>
<dbReference type="EMBL" id="JAZBJP010000039">
    <property type="protein sequence ID" value="MEE4424468.1"/>
    <property type="molecule type" value="Genomic_DNA"/>
</dbReference>
<protein>
    <submittedName>
        <fullName evidence="2">DUF397 domain-containing protein</fullName>
    </submittedName>
</protein>
<sequence>MPEASGWRKASYRGSSEGGCVEVLDGHPAGVPVRDSEVRGGPVVVFPVGAPGGRGEFAAAVRAGACGPLP</sequence>
<evidence type="ECO:0000259" key="1">
    <source>
        <dbReference type="Pfam" id="PF04149"/>
    </source>
</evidence>